<feature type="region of interest" description="Disordered" evidence="1">
    <location>
        <begin position="35"/>
        <end position="54"/>
    </location>
</feature>
<keyword evidence="3" id="KW-1185">Reference proteome</keyword>
<dbReference type="AlphaFoldDB" id="A0AAV1HNG0"/>
<sequence>MDDVIYSGLKFSADPITLLINKYIIIHNNETCSNSQYSAERKQEEEEEEEEKEGIYGTTVNSFRYISLSADNTNTVRFYIYKSSTFLPRQSRHSQVVVIVTGRQARARREREPVYCTGYQP</sequence>
<dbReference type="Proteomes" id="UP001178508">
    <property type="component" value="Chromosome 24"/>
</dbReference>
<proteinExistence type="predicted"/>
<evidence type="ECO:0000256" key="1">
    <source>
        <dbReference type="SAM" id="MobiDB-lite"/>
    </source>
</evidence>
<reference evidence="2" key="1">
    <citation type="submission" date="2023-08" db="EMBL/GenBank/DDBJ databases">
        <authorList>
            <person name="Alioto T."/>
            <person name="Alioto T."/>
            <person name="Gomez Garrido J."/>
        </authorList>
    </citation>
    <scope>NUCLEOTIDE SEQUENCE</scope>
</reference>
<protein>
    <submittedName>
        <fullName evidence="2">Uncharacterized protein</fullName>
    </submittedName>
</protein>
<gene>
    <name evidence="2" type="ORF">XNOV1_A025586</name>
</gene>
<organism evidence="2 3">
    <name type="scientific">Xyrichtys novacula</name>
    <name type="common">Pearly razorfish</name>
    <name type="synonym">Hemipteronotus novacula</name>
    <dbReference type="NCBI Taxonomy" id="13765"/>
    <lineage>
        <taxon>Eukaryota</taxon>
        <taxon>Metazoa</taxon>
        <taxon>Chordata</taxon>
        <taxon>Craniata</taxon>
        <taxon>Vertebrata</taxon>
        <taxon>Euteleostomi</taxon>
        <taxon>Actinopterygii</taxon>
        <taxon>Neopterygii</taxon>
        <taxon>Teleostei</taxon>
        <taxon>Neoteleostei</taxon>
        <taxon>Acanthomorphata</taxon>
        <taxon>Eupercaria</taxon>
        <taxon>Labriformes</taxon>
        <taxon>Labridae</taxon>
        <taxon>Xyrichtys</taxon>
    </lineage>
</organism>
<evidence type="ECO:0000313" key="2">
    <source>
        <dbReference type="EMBL" id="CAJ1087513.1"/>
    </source>
</evidence>
<name>A0AAV1HNG0_XYRNO</name>
<evidence type="ECO:0000313" key="3">
    <source>
        <dbReference type="Proteomes" id="UP001178508"/>
    </source>
</evidence>
<accession>A0AAV1HNG0</accession>
<dbReference type="EMBL" id="OY660887">
    <property type="protein sequence ID" value="CAJ1087513.1"/>
    <property type="molecule type" value="Genomic_DNA"/>
</dbReference>